<evidence type="ECO:0000313" key="2">
    <source>
        <dbReference type="Proteomes" id="UP000708576"/>
    </source>
</evidence>
<sequence length="382" mass="43145">MKKAWIFMWVILLSVAFVGCERWGGRLDNLDSDRPSDVGPEYGQKGNKGSTDLGSLYGDLYFILRTETGTPVYKNEFVQPLAYVNGLPFTYEKNGVLVQYVCAIDSEEGELIPNTFIDEFGVECKFPDDGNVYGPMEVEFGRTSIFRSPQKVLDQALEEAMSGLSEVEDISTLQVDFCGRLYGLRPDGTEKTIDSPRENMAIYQNLMEHEGYDGLIEICTRNGYQHLVQFFSTWQYNYLHCAAGCISGANDKTGTMNVNKLEYLNSFKNIIGINPIEDDLGKLYFNYSQFSYNRDCWKDVKIGFLVWNGSYNADPVAVFTVQQIFDLGIGGEFGYGEAPSFTTRSDNGWARYDNVGGFAQFADDCNQVLEYVHEDSNIVWVQ</sequence>
<dbReference type="PROSITE" id="PS51257">
    <property type="entry name" value="PROKAR_LIPOPROTEIN"/>
    <property type="match status" value="1"/>
</dbReference>
<dbReference type="EMBL" id="JAGUCO010000021">
    <property type="protein sequence ID" value="MBS2100357.1"/>
    <property type="molecule type" value="Genomic_DNA"/>
</dbReference>
<evidence type="ECO:0000313" key="1">
    <source>
        <dbReference type="EMBL" id="MBS2100357.1"/>
    </source>
</evidence>
<name>A0ABS5JZN1_9BACT</name>
<reference evidence="1 2" key="1">
    <citation type="journal article" date="2015" name="Int. J. Syst. Evol. Microbiol.">
        <title>Carboxylicivirga linearis sp. nov., isolated from a sea cucumber culture pond.</title>
        <authorList>
            <person name="Wang F.Q."/>
            <person name="Zhou Y.X."/>
            <person name="Lin X.Z."/>
            <person name="Chen G.J."/>
            <person name="Du Z.J."/>
        </authorList>
    </citation>
    <scope>NUCLEOTIDE SEQUENCE [LARGE SCALE GENOMIC DNA]</scope>
    <source>
        <strain evidence="1 2">FB218</strain>
    </source>
</reference>
<accession>A0ABS5JZN1</accession>
<dbReference type="RefSeq" id="WP_212218030.1">
    <property type="nucleotide sequence ID" value="NZ_JAGUCO010000021.1"/>
</dbReference>
<keyword evidence="2" id="KW-1185">Reference proteome</keyword>
<organism evidence="1 2">
    <name type="scientific">Carboxylicivirga linearis</name>
    <dbReference type="NCBI Taxonomy" id="1628157"/>
    <lineage>
        <taxon>Bacteria</taxon>
        <taxon>Pseudomonadati</taxon>
        <taxon>Bacteroidota</taxon>
        <taxon>Bacteroidia</taxon>
        <taxon>Marinilabiliales</taxon>
        <taxon>Marinilabiliaceae</taxon>
        <taxon>Carboxylicivirga</taxon>
    </lineage>
</organism>
<comment type="caution">
    <text evidence="1">The sequence shown here is derived from an EMBL/GenBank/DDBJ whole genome shotgun (WGS) entry which is preliminary data.</text>
</comment>
<protein>
    <submittedName>
        <fullName evidence="1">Uncharacterized protein</fullName>
    </submittedName>
</protein>
<proteinExistence type="predicted"/>
<gene>
    <name evidence="1" type="ORF">KEM10_18880</name>
</gene>
<dbReference type="Proteomes" id="UP000708576">
    <property type="component" value="Unassembled WGS sequence"/>
</dbReference>